<proteinExistence type="predicted"/>
<name>A0A9P7KI18_9AGAR</name>
<dbReference type="OrthoDB" id="6133115at2759"/>
<sequence>MASGNGGFRTSIDPEKHNHEEKVRGQPMTPIERQIALKAALEIDPGVSGFSFRAFQAYLVTLVVCCCSSDSGVDGTVMGGINGMLQYQHYFDMSGVGAKTS</sequence>
<gene>
    <name evidence="2" type="ORF">DXG03_004888</name>
</gene>
<feature type="compositionally biased region" description="Basic and acidic residues" evidence="1">
    <location>
        <begin position="12"/>
        <end position="24"/>
    </location>
</feature>
<reference evidence="2" key="1">
    <citation type="submission" date="2020-07" db="EMBL/GenBank/DDBJ databases">
        <authorList>
            <person name="Nieuwenhuis M."/>
            <person name="Van De Peppel L.J.J."/>
        </authorList>
    </citation>
    <scope>NUCLEOTIDE SEQUENCE</scope>
    <source>
        <strain evidence="2">AP01</strain>
        <tissue evidence="2">Mycelium</tissue>
    </source>
</reference>
<keyword evidence="3" id="KW-1185">Reference proteome</keyword>
<dbReference type="Proteomes" id="UP000775547">
    <property type="component" value="Unassembled WGS sequence"/>
</dbReference>
<evidence type="ECO:0000313" key="3">
    <source>
        <dbReference type="Proteomes" id="UP000775547"/>
    </source>
</evidence>
<organism evidence="2 3">
    <name type="scientific">Asterophora parasitica</name>
    <dbReference type="NCBI Taxonomy" id="117018"/>
    <lineage>
        <taxon>Eukaryota</taxon>
        <taxon>Fungi</taxon>
        <taxon>Dikarya</taxon>
        <taxon>Basidiomycota</taxon>
        <taxon>Agaricomycotina</taxon>
        <taxon>Agaricomycetes</taxon>
        <taxon>Agaricomycetidae</taxon>
        <taxon>Agaricales</taxon>
        <taxon>Tricholomatineae</taxon>
        <taxon>Lyophyllaceae</taxon>
        <taxon>Asterophora</taxon>
    </lineage>
</organism>
<comment type="caution">
    <text evidence="2">The sequence shown here is derived from an EMBL/GenBank/DDBJ whole genome shotgun (WGS) entry which is preliminary data.</text>
</comment>
<protein>
    <submittedName>
        <fullName evidence="2">Uncharacterized protein</fullName>
    </submittedName>
</protein>
<evidence type="ECO:0000256" key="1">
    <source>
        <dbReference type="SAM" id="MobiDB-lite"/>
    </source>
</evidence>
<reference evidence="2" key="2">
    <citation type="submission" date="2021-10" db="EMBL/GenBank/DDBJ databases">
        <title>Phylogenomics reveals ancestral predisposition of the termite-cultivated fungus Termitomyces towards a domesticated lifestyle.</title>
        <authorList>
            <person name="Auxier B."/>
            <person name="Grum-Grzhimaylo A."/>
            <person name="Cardenas M.E."/>
            <person name="Lodge J.D."/>
            <person name="Laessoe T."/>
            <person name="Pedersen O."/>
            <person name="Smith M.E."/>
            <person name="Kuyper T.W."/>
            <person name="Franco-Molano E.A."/>
            <person name="Baroni T.J."/>
            <person name="Aanen D.K."/>
        </authorList>
    </citation>
    <scope>NUCLEOTIDE SEQUENCE</scope>
    <source>
        <strain evidence="2">AP01</strain>
        <tissue evidence="2">Mycelium</tissue>
    </source>
</reference>
<accession>A0A9P7KI18</accession>
<dbReference type="AlphaFoldDB" id="A0A9P7KI18"/>
<feature type="region of interest" description="Disordered" evidence="1">
    <location>
        <begin position="1"/>
        <end position="29"/>
    </location>
</feature>
<evidence type="ECO:0000313" key="2">
    <source>
        <dbReference type="EMBL" id="KAG5648316.1"/>
    </source>
</evidence>
<dbReference type="EMBL" id="JABCKV010000003">
    <property type="protein sequence ID" value="KAG5648316.1"/>
    <property type="molecule type" value="Genomic_DNA"/>
</dbReference>